<dbReference type="InterPro" id="IPR013611">
    <property type="entry name" value="Transp-assoc_OB_typ2"/>
</dbReference>
<dbReference type="SUPFAM" id="SSF52540">
    <property type="entry name" value="P-loop containing nucleoside triphosphate hydrolases"/>
    <property type="match status" value="1"/>
</dbReference>
<dbReference type="FunFam" id="3.40.50.300:FF:000425">
    <property type="entry name" value="Probable ABC transporter, ATP-binding subunit"/>
    <property type="match status" value="1"/>
</dbReference>
<feature type="domain" description="ABC transporter" evidence="12">
    <location>
        <begin position="2"/>
        <end position="231"/>
    </location>
</feature>
<keyword evidence="2" id="KW-0813">Transport</keyword>
<evidence type="ECO:0000256" key="8">
    <source>
        <dbReference type="ARBA" id="ARBA00039025"/>
    </source>
</evidence>
<dbReference type="GO" id="GO:0005524">
    <property type="term" value="F:ATP binding"/>
    <property type="evidence" value="ECO:0007669"/>
    <property type="project" value="UniProtKB-KW"/>
</dbReference>
<evidence type="ECO:0000256" key="9">
    <source>
        <dbReference type="ARBA" id="ARBA00041133"/>
    </source>
</evidence>
<comment type="catalytic activity">
    <reaction evidence="10">
        <text>tungstate(in) + ATP + H2O = tungstate(out) + ADP + phosphate + H(+)</text>
        <dbReference type="Rhea" id="RHEA:35027"/>
        <dbReference type="ChEBI" id="CHEBI:15377"/>
        <dbReference type="ChEBI" id="CHEBI:15378"/>
        <dbReference type="ChEBI" id="CHEBI:30616"/>
        <dbReference type="ChEBI" id="CHEBI:43474"/>
        <dbReference type="ChEBI" id="CHEBI:46502"/>
        <dbReference type="ChEBI" id="CHEBI:456216"/>
        <dbReference type="EC" id="7.3.2.6"/>
    </reaction>
</comment>
<protein>
    <recommendedName>
        <fullName evidence="9">Molybdate/tungstate import ATP-binding protein WtpC</fullName>
        <ecNumber evidence="8">7.3.2.6</ecNumber>
    </recommendedName>
</protein>
<sequence>MLEIDGLTKYYDDLLAVDDLSFSVDEGDFATLLGPSGCGKSTTLHTIAGLIEPTDGTIRLRGEDVTDRQPDERNIGMVFQSSALFPHMTVKENIAYGLKMHGMDDEIDERVSEYLGLVEMAGYEDHLTTELSGGQQRRVSIARALAYEPDILLLDEPLTGLDRVLREQIRDEIKQIQREINVTTLFVTHDQEEALSLSDQVIVLNDGRKEQEGDPESLYARPANSFVAEFIGKSSRFTGSTDERDPSVIRNGTATFVVDPDRSIEPGEVTLYVRPEDIVLEPAGRYENEFEATVSHVANVGSHSELELELEDGTPVVVESDRFPDLSVGDDVTIGFHPQDVIVL</sequence>
<keyword evidence="3" id="KW-0500">Molybdenum</keyword>
<dbReference type="Proteomes" id="UP001595821">
    <property type="component" value="Unassembled WGS sequence"/>
</dbReference>
<dbReference type="Gene3D" id="2.40.50.140">
    <property type="entry name" value="Nucleic acid-binding proteins"/>
    <property type="match status" value="1"/>
</dbReference>
<proteinExistence type="inferred from homology"/>
<dbReference type="InterPro" id="IPR017871">
    <property type="entry name" value="ABC_transporter-like_CS"/>
</dbReference>
<dbReference type="InterPro" id="IPR008995">
    <property type="entry name" value="Mo/tungstate-bd_C_term_dom"/>
</dbReference>
<dbReference type="RefSeq" id="WP_246976358.1">
    <property type="nucleotide sequence ID" value="NZ_CP095398.1"/>
</dbReference>
<dbReference type="SMART" id="SM00382">
    <property type="entry name" value="AAA"/>
    <property type="match status" value="1"/>
</dbReference>
<dbReference type="EMBL" id="JBHSDJ010000127">
    <property type="protein sequence ID" value="MFC4248748.1"/>
    <property type="molecule type" value="Genomic_DNA"/>
</dbReference>
<name>A0ABD5P492_9EURY</name>
<evidence type="ECO:0000256" key="11">
    <source>
        <dbReference type="ARBA" id="ARBA00057369"/>
    </source>
</evidence>
<dbReference type="InterPro" id="IPR003593">
    <property type="entry name" value="AAA+_ATPase"/>
</dbReference>
<gene>
    <name evidence="13" type="ORF">ACFOZ7_17755</name>
</gene>
<organism evidence="13 14">
    <name type="scientific">Natribaculum luteum</name>
    <dbReference type="NCBI Taxonomy" id="1586232"/>
    <lineage>
        <taxon>Archaea</taxon>
        <taxon>Methanobacteriati</taxon>
        <taxon>Methanobacteriota</taxon>
        <taxon>Stenosarchaea group</taxon>
        <taxon>Halobacteria</taxon>
        <taxon>Halobacteriales</taxon>
        <taxon>Natrialbaceae</taxon>
        <taxon>Natribaculum</taxon>
    </lineage>
</organism>
<dbReference type="PANTHER" id="PTHR42781">
    <property type="entry name" value="SPERMIDINE/PUTRESCINE IMPORT ATP-BINDING PROTEIN POTA"/>
    <property type="match status" value="1"/>
</dbReference>
<evidence type="ECO:0000256" key="3">
    <source>
        <dbReference type="ARBA" id="ARBA00022505"/>
    </source>
</evidence>
<keyword evidence="5 13" id="KW-0067">ATP-binding</keyword>
<dbReference type="GO" id="GO:1901238">
    <property type="term" value="F:ABC-type tungstate transporter activity"/>
    <property type="evidence" value="ECO:0007669"/>
    <property type="project" value="UniProtKB-EC"/>
</dbReference>
<evidence type="ECO:0000259" key="12">
    <source>
        <dbReference type="PROSITE" id="PS50893"/>
    </source>
</evidence>
<dbReference type="Gene3D" id="3.40.50.300">
    <property type="entry name" value="P-loop containing nucleotide triphosphate hydrolases"/>
    <property type="match status" value="1"/>
</dbReference>
<dbReference type="PROSITE" id="PS50893">
    <property type="entry name" value="ABC_TRANSPORTER_2"/>
    <property type="match status" value="1"/>
</dbReference>
<evidence type="ECO:0000256" key="1">
    <source>
        <dbReference type="ARBA" id="ARBA00004202"/>
    </source>
</evidence>
<comment type="subunit">
    <text evidence="7">The complex is composed of two ATP-binding proteins (WtpC), two transmembrane proteins (WtpB) and a solute-binding protein (WtpA).</text>
</comment>
<evidence type="ECO:0000256" key="10">
    <source>
        <dbReference type="ARBA" id="ARBA00047936"/>
    </source>
</evidence>
<dbReference type="PANTHER" id="PTHR42781:SF4">
    <property type="entry name" value="SPERMIDINE_PUTRESCINE IMPORT ATP-BINDING PROTEIN POTA"/>
    <property type="match status" value="1"/>
</dbReference>
<dbReference type="InterPro" id="IPR012340">
    <property type="entry name" value="NA-bd_OB-fold"/>
</dbReference>
<comment type="function">
    <text evidence="11">Part of the ABC transporter complex WtpABC involved in molybdate/tungstate import. Responsible for energy coupling to the transport system.</text>
</comment>
<dbReference type="GO" id="GO:0005886">
    <property type="term" value="C:plasma membrane"/>
    <property type="evidence" value="ECO:0007669"/>
    <property type="project" value="UniProtKB-SubCell"/>
</dbReference>
<evidence type="ECO:0000256" key="5">
    <source>
        <dbReference type="ARBA" id="ARBA00022840"/>
    </source>
</evidence>
<dbReference type="InterPro" id="IPR050093">
    <property type="entry name" value="ABC_SmlMolc_Importer"/>
</dbReference>
<evidence type="ECO:0000313" key="13">
    <source>
        <dbReference type="EMBL" id="MFC4248748.1"/>
    </source>
</evidence>
<comment type="subcellular location">
    <subcellularLocation>
        <location evidence="1">Cell membrane</location>
        <topology evidence="1">Peripheral membrane protein</topology>
    </subcellularLocation>
</comment>
<comment type="caution">
    <text evidence="13">The sequence shown here is derived from an EMBL/GenBank/DDBJ whole genome shotgun (WGS) entry which is preliminary data.</text>
</comment>
<dbReference type="Pfam" id="PF00005">
    <property type="entry name" value="ABC_tran"/>
    <property type="match status" value="1"/>
</dbReference>
<dbReference type="GeneID" id="71856045"/>
<evidence type="ECO:0000256" key="6">
    <source>
        <dbReference type="ARBA" id="ARBA00038307"/>
    </source>
</evidence>
<dbReference type="InterPro" id="IPR027417">
    <property type="entry name" value="P-loop_NTPase"/>
</dbReference>
<dbReference type="Pfam" id="PF08402">
    <property type="entry name" value="TOBE_2"/>
    <property type="match status" value="1"/>
</dbReference>
<accession>A0ABD5P492</accession>
<keyword evidence="4" id="KW-0547">Nucleotide-binding</keyword>
<evidence type="ECO:0000256" key="2">
    <source>
        <dbReference type="ARBA" id="ARBA00022448"/>
    </source>
</evidence>
<evidence type="ECO:0000256" key="4">
    <source>
        <dbReference type="ARBA" id="ARBA00022741"/>
    </source>
</evidence>
<dbReference type="InterPro" id="IPR003439">
    <property type="entry name" value="ABC_transporter-like_ATP-bd"/>
</dbReference>
<dbReference type="AlphaFoldDB" id="A0ABD5P492"/>
<dbReference type="EC" id="7.3.2.6" evidence="8"/>
<dbReference type="SUPFAM" id="SSF50331">
    <property type="entry name" value="MOP-like"/>
    <property type="match status" value="1"/>
</dbReference>
<evidence type="ECO:0000256" key="7">
    <source>
        <dbReference type="ARBA" id="ARBA00038781"/>
    </source>
</evidence>
<evidence type="ECO:0000313" key="14">
    <source>
        <dbReference type="Proteomes" id="UP001595821"/>
    </source>
</evidence>
<reference evidence="13 14" key="1">
    <citation type="journal article" date="2014" name="Int. J. Syst. Evol. Microbiol.">
        <title>Complete genome sequence of Corynebacterium casei LMG S-19264T (=DSM 44701T), isolated from a smear-ripened cheese.</title>
        <authorList>
            <consortium name="US DOE Joint Genome Institute (JGI-PGF)"/>
            <person name="Walter F."/>
            <person name="Albersmeier A."/>
            <person name="Kalinowski J."/>
            <person name="Ruckert C."/>
        </authorList>
    </citation>
    <scope>NUCLEOTIDE SEQUENCE [LARGE SCALE GENOMIC DNA]</scope>
    <source>
        <strain evidence="13 14">IBRC-M 10912</strain>
    </source>
</reference>
<dbReference type="PROSITE" id="PS00211">
    <property type="entry name" value="ABC_TRANSPORTER_1"/>
    <property type="match status" value="1"/>
</dbReference>
<comment type="similarity">
    <text evidence="6">Belongs to the ABC transporter superfamily. Sulfate/tungstate importer (TC 3.A.1.6) family.</text>
</comment>